<dbReference type="GO" id="GO:0000381">
    <property type="term" value="P:regulation of alternative mRNA splicing, via spliceosome"/>
    <property type="evidence" value="ECO:0007669"/>
    <property type="project" value="InterPro"/>
</dbReference>
<dbReference type="PANTHER" id="PTHR31938">
    <property type="entry name" value="NUCLEAR SPECKLE SPLICING REGULATORY PROTEIN 1"/>
    <property type="match status" value="1"/>
</dbReference>
<keyword evidence="2 3" id="KW-0175">Coiled coil</keyword>
<gene>
    <name evidence="7" type="ORF">GIL414_LOCUS24873</name>
    <name evidence="6" type="ORF">KQP761_LOCUS11482</name>
</gene>
<evidence type="ECO:0000256" key="3">
    <source>
        <dbReference type="SAM" id="Coils"/>
    </source>
</evidence>
<dbReference type="OrthoDB" id="446635at2759"/>
<dbReference type="PANTHER" id="PTHR31938:SF4">
    <property type="entry name" value="NUCLEAR SPECKLE SPLICING REGULATORY PROTEIN 1"/>
    <property type="match status" value="1"/>
</dbReference>
<evidence type="ECO:0000259" key="5">
    <source>
        <dbReference type="Pfam" id="PF09745"/>
    </source>
</evidence>
<comment type="caution">
    <text evidence="6">The sequence shown here is derived from an EMBL/GenBank/DDBJ whole genome shotgun (WGS) entry which is preliminary data.</text>
</comment>
<dbReference type="InterPro" id="IPR042816">
    <property type="entry name" value="Nsrp1"/>
</dbReference>
<feature type="region of interest" description="Disordered" evidence="4">
    <location>
        <begin position="1"/>
        <end position="29"/>
    </location>
</feature>
<feature type="domain" description="Nuclear speckle splicing regulatory protein 1 N-terminal" evidence="5">
    <location>
        <begin position="78"/>
        <end position="198"/>
    </location>
</feature>
<feature type="compositionally biased region" description="Basic and acidic residues" evidence="4">
    <location>
        <begin position="229"/>
        <end position="242"/>
    </location>
</feature>
<feature type="region of interest" description="Disordered" evidence="4">
    <location>
        <begin position="229"/>
        <end position="366"/>
    </location>
</feature>
<dbReference type="AlphaFoldDB" id="A0A815NXG9"/>
<dbReference type="Proteomes" id="UP000663834">
    <property type="component" value="Unassembled WGS sequence"/>
</dbReference>
<evidence type="ECO:0000313" key="6">
    <source>
        <dbReference type="EMBL" id="CAF1440436.1"/>
    </source>
</evidence>
<dbReference type="EMBL" id="CAJOBJ010031967">
    <property type="protein sequence ID" value="CAF4278431.1"/>
    <property type="molecule type" value="Genomic_DNA"/>
</dbReference>
<dbReference type="Proteomes" id="UP000681720">
    <property type="component" value="Unassembled WGS sequence"/>
</dbReference>
<feature type="compositionally biased region" description="Acidic residues" evidence="4">
    <location>
        <begin position="257"/>
        <end position="272"/>
    </location>
</feature>
<evidence type="ECO:0000256" key="2">
    <source>
        <dbReference type="ARBA" id="ARBA00023054"/>
    </source>
</evidence>
<feature type="compositionally biased region" description="Basic and acidic residues" evidence="4">
    <location>
        <begin position="290"/>
        <end position="309"/>
    </location>
</feature>
<dbReference type="EMBL" id="CAJNOW010005128">
    <property type="protein sequence ID" value="CAF1440436.1"/>
    <property type="molecule type" value="Genomic_DNA"/>
</dbReference>
<protein>
    <recommendedName>
        <fullName evidence="5">Nuclear speckle splicing regulatory protein 1 N-terminal domain-containing protein</fullName>
    </recommendedName>
</protein>
<comment type="similarity">
    <text evidence="1">Belongs to the NSRP1 family.</text>
</comment>
<name>A0A815NXG9_9BILA</name>
<evidence type="ECO:0000256" key="1">
    <source>
        <dbReference type="ARBA" id="ARBA00010126"/>
    </source>
</evidence>
<feature type="compositionally biased region" description="Low complexity" evidence="4">
    <location>
        <begin position="17"/>
        <end position="29"/>
    </location>
</feature>
<dbReference type="Pfam" id="PF09745">
    <property type="entry name" value="NSRP1_N"/>
    <property type="match status" value="1"/>
</dbReference>
<dbReference type="InterPro" id="IPR018612">
    <property type="entry name" value="NSRP1_N"/>
</dbReference>
<accession>A0A815NXG9</accession>
<evidence type="ECO:0000256" key="4">
    <source>
        <dbReference type="SAM" id="MobiDB-lite"/>
    </source>
</evidence>
<reference evidence="6" key="1">
    <citation type="submission" date="2021-02" db="EMBL/GenBank/DDBJ databases">
        <authorList>
            <person name="Nowell W R."/>
        </authorList>
    </citation>
    <scope>NUCLEOTIDE SEQUENCE</scope>
</reference>
<sequence>MSTGDDPPTSKRPFGLSFPSKPKSKITTTSTLAPVNRSCLAAAAFCLDDDDDATPTISSTKFNKPPTSSRLACNPKAQRDIEEALEQDPTIFEYDEIHEQVSSTVQQEQKREEKKRLERETNTFRQPKYVTGLLEKSKVREKEYEKVLERRIQREREQEGDLFADKEVFVTSGYKAKLAERQADLEREKLEDKREALLNVLQQDNMDAFYRFQLKLRTGDATILEESEKVKTEPFKSTEKESSAIQKARQIRSRTDNDDDHMETNDSNDTDDNGNMYVRAREKHNRVATNHREHKDDDISEEHIIHESPKATPSTAAVKVRRINDEKSQVYDDEQLEMGVGQSGRKNKQQKDKDKDKKTTHTKENDAFVCMPIAHEKKRQAEETRIERIRRLCEKRTVGQVLDMAQQAYYERQQKRNLFKDYIEKAES</sequence>
<proteinExistence type="inferred from homology"/>
<evidence type="ECO:0000313" key="7">
    <source>
        <dbReference type="EMBL" id="CAF4278431.1"/>
    </source>
</evidence>
<feature type="compositionally biased region" description="Basic and acidic residues" evidence="4">
    <location>
        <begin position="349"/>
        <end position="366"/>
    </location>
</feature>
<evidence type="ECO:0000313" key="8">
    <source>
        <dbReference type="Proteomes" id="UP000663834"/>
    </source>
</evidence>
<feature type="coiled-coil region" evidence="3">
    <location>
        <begin position="175"/>
        <end position="207"/>
    </location>
</feature>
<organism evidence="6 8">
    <name type="scientific">Rotaria magnacalcarata</name>
    <dbReference type="NCBI Taxonomy" id="392030"/>
    <lineage>
        <taxon>Eukaryota</taxon>
        <taxon>Metazoa</taxon>
        <taxon>Spiralia</taxon>
        <taxon>Gnathifera</taxon>
        <taxon>Rotifera</taxon>
        <taxon>Eurotatoria</taxon>
        <taxon>Bdelloidea</taxon>
        <taxon>Philodinida</taxon>
        <taxon>Philodinidae</taxon>
        <taxon>Rotaria</taxon>
    </lineage>
</organism>